<sequence>MRLQNDPQSKTKPHLCLEYNGKSIYVDEVGIADTIILATEEIAGHVKGILVVLMDLGVWTLVNDVFGGDELFDRR</sequence>
<proteinExistence type="predicted"/>
<protein>
    <submittedName>
        <fullName evidence="1">Uncharacterized protein</fullName>
    </submittedName>
</protein>
<reference evidence="1 2" key="2">
    <citation type="journal article" date="2017" name="Genome Biol.">
        <title>New reference genome sequences of hot pepper reveal the massive evolution of plant disease-resistance genes by retroduplication.</title>
        <authorList>
            <person name="Kim S."/>
            <person name="Park J."/>
            <person name="Yeom S.I."/>
            <person name="Kim Y.M."/>
            <person name="Seo E."/>
            <person name="Kim K.T."/>
            <person name="Kim M.S."/>
            <person name="Lee J.M."/>
            <person name="Cheong K."/>
            <person name="Shin H.S."/>
            <person name="Kim S.B."/>
            <person name="Han K."/>
            <person name="Lee J."/>
            <person name="Park M."/>
            <person name="Lee H.A."/>
            <person name="Lee H.Y."/>
            <person name="Lee Y."/>
            <person name="Oh S."/>
            <person name="Lee J.H."/>
            <person name="Choi E."/>
            <person name="Choi E."/>
            <person name="Lee S.E."/>
            <person name="Jeon J."/>
            <person name="Kim H."/>
            <person name="Choi G."/>
            <person name="Song H."/>
            <person name="Lee J."/>
            <person name="Lee S.C."/>
            <person name="Kwon J.K."/>
            <person name="Lee H.Y."/>
            <person name="Koo N."/>
            <person name="Hong Y."/>
            <person name="Kim R.W."/>
            <person name="Kang W.H."/>
            <person name="Huh J.H."/>
            <person name="Kang B.C."/>
            <person name="Yang T.J."/>
            <person name="Lee Y.H."/>
            <person name="Bennetzen J.L."/>
            <person name="Choi D."/>
        </authorList>
    </citation>
    <scope>NUCLEOTIDE SEQUENCE [LARGE SCALE GENOMIC DNA]</scope>
    <source>
        <strain evidence="2">cv. CM334</strain>
    </source>
</reference>
<comment type="caution">
    <text evidence="1">The sequence shown here is derived from an EMBL/GenBank/DDBJ whole genome shotgun (WGS) entry which is preliminary data.</text>
</comment>
<dbReference type="STRING" id="4072.A0A2G2YTC9"/>
<keyword evidence="2" id="KW-1185">Reference proteome</keyword>
<dbReference type="Proteomes" id="UP000222542">
    <property type="component" value="Unassembled WGS sequence"/>
</dbReference>
<reference evidence="1 2" key="1">
    <citation type="journal article" date="2014" name="Nat. Genet.">
        <title>Genome sequence of the hot pepper provides insights into the evolution of pungency in Capsicum species.</title>
        <authorList>
            <person name="Kim S."/>
            <person name="Park M."/>
            <person name="Yeom S.I."/>
            <person name="Kim Y.M."/>
            <person name="Lee J.M."/>
            <person name="Lee H.A."/>
            <person name="Seo E."/>
            <person name="Choi J."/>
            <person name="Cheong K."/>
            <person name="Kim K.T."/>
            <person name="Jung K."/>
            <person name="Lee G.W."/>
            <person name="Oh S.K."/>
            <person name="Bae C."/>
            <person name="Kim S.B."/>
            <person name="Lee H.Y."/>
            <person name="Kim S.Y."/>
            <person name="Kim M.S."/>
            <person name="Kang B.C."/>
            <person name="Jo Y.D."/>
            <person name="Yang H.B."/>
            <person name="Jeong H.J."/>
            <person name="Kang W.H."/>
            <person name="Kwon J.K."/>
            <person name="Shin C."/>
            <person name="Lim J.Y."/>
            <person name="Park J.H."/>
            <person name="Huh J.H."/>
            <person name="Kim J.S."/>
            <person name="Kim B.D."/>
            <person name="Cohen O."/>
            <person name="Paran I."/>
            <person name="Suh M.C."/>
            <person name="Lee S.B."/>
            <person name="Kim Y.K."/>
            <person name="Shin Y."/>
            <person name="Noh S.J."/>
            <person name="Park J."/>
            <person name="Seo Y.S."/>
            <person name="Kwon S.Y."/>
            <person name="Kim H.A."/>
            <person name="Park J.M."/>
            <person name="Kim H.J."/>
            <person name="Choi S.B."/>
            <person name="Bosland P.W."/>
            <person name="Reeves G."/>
            <person name="Jo S.H."/>
            <person name="Lee B.W."/>
            <person name="Cho H.T."/>
            <person name="Choi H.S."/>
            <person name="Lee M.S."/>
            <person name="Yu Y."/>
            <person name="Do Choi Y."/>
            <person name="Park B.S."/>
            <person name="van Deynze A."/>
            <person name="Ashrafi H."/>
            <person name="Hill T."/>
            <person name="Kim W.T."/>
            <person name="Pai H.S."/>
            <person name="Ahn H.K."/>
            <person name="Yeam I."/>
            <person name="Giovannoni J.J."/>
            <person name="Rose J.K."/>
            <person name="Sorensen I."/>
            <person name="Lee S.J."/>
            <person name="Kim R.W."/>
            <person name="Choi I.Y."/>
            <person name="Choi B.S."/>
            <person name="Lim J.S."/>
            <person name="Lee Y.H."/>
            <person name="Choi D."/>
        </authorList>
    </citation>
    <scope>NUCLEOTIDE SEQUENCE [LARGE SCALE GENOMIC DNA]</scope>
    <source>
        <strain evidence="2">cv. CM334</strain>
    </source>
</reference>
<gene>
    <name evidence="1" type="ORF">T459_23768</name>
</gene>
<evidence type="ECO:0000313" key="1">
    <source>
        <dbReference type="EMBL" id="PHT72983.1"/>
    </source>
</evidence>
<dbReference type="Gramene" id="PHT72983">
    <property type="protein sequence ID" value="PHT72983"/>
    <property type="gene ID" value="T459_23768"/>
</dbReference>
<dbReference type="EMBL" id="AYRZ02000009">
    <property type="protein sequence ID" value="PHT72983.1"/>
    <property type="molecule type" value="Genomic_DNA"/>
</dbReference>
<accession>A0A2G2YTC9</accession>
<organism evidence="1 2">
    <name type="scientific">Capsicum annuum</name>
    <name type="common">Capsicum pepper</name>
    <dbReference type="NCBI Taxonomy" id="4072"/>
    <lineage>
        <taxon>Eukaryota</taxon>
        <taxon>Viridiplantae</taxon>
        <taxon>Streptophyta</taxon>
        <taxon>Embryophyta</taxon>
        <taxon>Tracheophyta</taxon>
        <taxon>Spermatophyta</taxon>
        <taxon>Magnoliopsida</taxon>
        <taxon>eudicotyledons</taxon>
        <taxon>Gunneridae</taxon>
        <taxon>Pentapetalae</taxon>
        <taxon>asterids</taxon>
        <taxon>lamiids</taxon>
        <taxon>Solanales</taxon>
        <taxon>Solanaceae</taxon>
        <taxon>Solanoideae</taxon>
        <taxon>Capsiceae</taxon>
        <taxon>Capsicum</taxon>
    </lineage>
</organism>
<dbReference type="AlphaFoldDB" id="A0A2G2YTC9"/>
<evidence type="ECO:0000313" key="2">
    <source>
        <dbReference type="Proteomes" id="UP000222542"/>
    </source>
</evidence>
<name>A0A2G2YTC9_CAPAN</name>